<dbReference type="Proteomes" id="UP000095287">
    <property type="component" value="Unplaced"/>
</dbReference>
<organism evidence="1 2">
    <name type="scientific">Steinernema glaseri</name>
    <dbReference type="NCBI Taxonomy" id="37863"/>
    <lineage>
        <taxon>Eukaryota</taxon>
        <taxon>Metazoa</taxon>
        <taxon>Ecdysozoa</taxon>
        <taxon>Nematoda</taxon>
        <taxon>Chromadorea</taxon>
        <taxon>Rhabditida</taxon>
        <taxon>Tylenchina</taxon>
        <taxon>Panagrolaimomorpha</taxon>
        <taxon>Strongyloidoidea</taxon>
        <taxon>Steinernematidae</taxon>
        <taxon>Steinernema</taxon>
    </lineage>
</organism>
<sequence>MCKIGSVPSIGPIYNFFRRRTPFITKSFPPNPVLRRPLVSKTKSEADGSAAHCLSLFACQESKWISDFLGAPNVAANHISKVLKPSPLARVTPTGRFFVSRRPSNVATNYIRNAGSRRGTTPPRLFGFRQGQLVVAEARMRFIIQTPGACLWLASLLHYTAVSGSQSVCRLPSWVGIVQVQFRSFCHSISKIHHFTSTIPSPAVSPAIIRLKELPGGPYSGHFRRQSKQPARDSILRSARPLNLGAVRYSSPPPDPYTLIDTTRDRSATRGVKWNLRFAARALPVQAQEGETTGASSPGSLRSTFGRRTGPFLLGKSIAASVVAFCFARRLYQNKKKRTERCFGDMRRSLLRTFGLLATFSVSYALLCYDCYGTVEAGDNVTSTAFCLLNLKPPRGSAKKEPQAGCWLEPDGVGKHCLCTTDFCNRLRDRTLAKHDVEGGNDSEATEGDFVYTSLRTPELGC</sequence>
<evidence type="ECO:0000313" key="1">
    <source>
        <dbReference type="Proteomes" id="UP000095287"/>
    </source>
</evidence>
<keyword evidence="1" id="KW-1185">Reference proteome</keyword>
<dbReference type="AlphaFoldDB" id="A0A1I7ZFJ3"/>
<proteinExistence type="predicted"/>
<evidence type="ECO:0000313" key="2">
    <source>
        <dbReference type="WBParaSite" id="L893_g25828.t1"/>
    </source>
</evidence>
<protein>
    <submittedName>
        <fullName evidence="2">Activin_recp domain-containing protein</fullName>
    </submittedName>
</protein>
<dbReference type="WBParaSite" id="L893_g25828.t1">
    <property type="protein sequence ID" value="L893_g25828.t1"/>
    <property type="gene ID" value="L893_g25828"/>
</dbReference>
<reference evidence="2" key="1">
    <citation type="submission" date="2016-11" db="UniProtKB">
        <authorList>
            <consortium name="WormBaseParasite"/>
        </authorList>
    </citation>
    <scope>IDENTIFICATION</scope>
</reference>
<name>A0A1I7ZFJ3_9BILA</name>
<accession>A0A1I7ZFJ3</accession>